<dbReference type="Proteomes" id="UP001198565">
    <property type="component" value="Unassembled WGS sequence"/>
</dbReference>
<name>A0ABS7QTE1_9ACTN</name>
<evidence type="ECO:0000313" key="2">
    <source>
        <dbReference type="EMBL" id="MBY8885074.1"/>
    </source>
</evidence>
<dbReference type="EMBL" id="JAINVZ010000004">
    <property type="protein sequence ID" value="MBY8885074.1"/>
    <property type="molecule type" value="Genomic_DNA"/>
</dbReference>
<evidence type="ECO:0000256" key="1">
    <source>
        <dbReference type="SAM" id="MobiDB-lite"/>
    </source>
</evidence>
<accession>A0ABS7QTE1</accession>
<feature type="compositionally biased region" description="Basic and acidic residues" evidence="1">
    <location>
        <begin position="43"/>
        <end position="52"/>
    </location>
</feature>
<gene>
    <name evidence="2" type="ORF">K7472_09470</name>
</gene>
<dbReference type="RefSeq" id="WP_222976050.1">
    <property type="nucleotide sequence ID" value="NZ_JAINVZ010000004.1"/>
</dbReference>
<proteinExistence type="predicted"/>
<reference evidence="2 3" key="1">
    <citation type="submission" date="2021-08" db="EMBL/GenBank/DDBJ databases">
        <title>Streptomyces sp. PTM05 isolated from lichen.</title>
        <authorList>
            <person name="Somphong A."/>
            <person name="Phongsopitanun W."/>
            <person name="Tanasupawat S."/>
        </authorList>
    </citation>
    <scope>NUCLEOTIDE SEQUENCE [LARGE SCALE GENOMIC DNA]</scope>
    <source>
        <strain evidence="2 3">Ptm05</strain>
    </source>
</reference>
<sequence>MLPPQARSAETPTHRTHTAERGSFAYARCTCGWSGPARRARDRARQDADEHQAPQPAAR</sequence>
<keyword evidence="3" id="KW-1185">Reference proteome</keyword>
<feature type="region of interest" description="Disordered" evidence="1">
    <location>
        <begin position="1"/>
        <end position="22"/>
    </location>
</feature>
<organism evidence="2 3">
    <name type="scientific">Streptantibioticus parmotrematis</name>
    <dbReference type="NCBI Taxonomy" id="2873249"/>
    <lineage>
        <taxon>Bacteria</taxon>
        <taxon>Bacillati</taxon>
        <taxon>Actinomycetota</taxon>
        <taxon>Actinomycetes</taxon>
        <taxon>Kitasatosporales</taxon>
        <taxon>Streptomycetaceae</taxon>
        <taxon>Streptantibioticus</taxon>
    </lineage>
</organism>
<comment type="caution">
    <text evidence="2">The sequence shown here is derived from an EMBL/GenBank/DDBJ whole genome shotgun (WGS) entry which is preliminary data.</text>
</comment>
<evidence type="ECO:0000313" key="3">
    <source>
        <dbReference type="Proteomes" id="UP001198565"/>
    </source>
</evidence>
<feature type="region of interest" description="Disordered" evidence="1">
    <location>
        <begin position="35"/>
        <end position="59"/>
    </location>
</feature>
<protein>
    <submittedName>
        <fullName evidence="2">Uncharacterized protein</fullName>
    </submittedName>
</protein>